<dbReference type="GO" id="GO:0016798">
    <property type="term" value="F:hydrolase activity, acting on glycosyl bonds"/>
    <property type="evidence" value="ECO:0007669"/>
    <property type="project" value="UniProtKB-KW"/>
</dbReference>
<feature type="domain" description="GH16" evidence="3">
    <location>
        <begin position="125"/>
        <end position="405"/>
    </location>
</feature>
<dbReference type="EMBL" id="JBHUCM010000017">
    <property type="protein sequence ID" value="MFD1539731.1"/>
    <property type="molecule type" value="Genomic_DNA"/>
</dbReference>
<evidence type="ECO:0000313" key="5">
    <source>
        <dbReference type="Proteomes" id="UP001597097"/>
    </source>
</evidence>
<protein>
    <submittedName>
        <fullName evidence="4">Glycoside hydrolase family 16 protein</fullName>
        <ecNumber evidence="4">3.2.1.-</ecNumber>
    </submittedName>
</protein>
<dbReference type="InterPro" id="IPR000757">
    <property type="entry name" value="Beta-glucanase-like"/>
</dbReference>
<comment type="similarity">
    <text evidence="1">Belongs to the glycosyl hydrolase 16 family.</text>
</comment>
<evidence type="ECO:0000256" key="1">
    <source>
        <dbReference type="ARBA" id="ARBA00006865"/>
    </source>
</evidence>
<evidence type="ECO:0000256" key="2">
    <source>
        <dbReference type="SAM" id="SignalP"/>
    </source>
</evidence>
<organism evidence="4 5">
    <name type="scientific">Nonomuraea guangzhouensis</name>
    <dbReference type="NCBI Taxonomy" id="1291555"/>
    <lineage>
        <taxon>Bacteria</taxon>
        <taxon>Bacillati</taxon>
        <taxon>Actinomycetota</taxon>
        <taxon>Actinomycetes</taxon>
        <taxon>Streptosporangiales</taxon>
        <taxon>Streptosporangiaceae</taxon>
        <taxon>Nonomuraea</taxon>
    </lineage>
</organism>
<keyword evidence="4" id="KW-0378">Hydrolase</keyword>
<dbReference type="CDD" id="cd08023">
    <property type="entry name" value="GH16_laminarinase_like"/>
    <property type="match status" value="1"/>
</dbReference>
<dbReference type="PANTHER" id="PTHR10963:SF55">
    <property type="entry name" value="GLYCOSIDE HYDROLASE FAMILY 16 PROTEIN"/>
    <property type="match status" value="1"/>
</dbReference>
<evidence type="ECO:0000259" key="3">
    <source>
        <dbReference type="PROSITE" id="PS51762"/>
    </source>
</evidence>
<dbReference type="Proteomes" id="UP001597097">
    <property type="component" value="Unassembled WGS sequence"/>
</dbReference>
<feature type="signal peptide" evidence="2">
    <location>
        <begin position="1"/>
        <end position="26"/>
    </location>
</feature>
<dbReference type="PANTHER" id="PTHR10963">
    <property type="entry name" value="GLYCOSYL HYDROLASE-RELATED"/>
    <property type="match status" value="1"/>
</dbReference>
<keyword evidence="5" id="KW-1185">Reference proteome</keyword>
<dbReference type="InterPro" id="IPR050546">
    <property type="entry name" value="Glycosyl_Hydrlase_16"/>
</dbReference>
<name>A0ABW4GBW2_9ACTN</name>
<feature type="chain" id="PRO_5045968836" evidence="2">
    <location>
        <begin position="27"/>
        <end position="405"/>
    </location>
</feature>
<dbReference type="EC" id="3.2.1.-" evidence="4"/>
<sequence length="405" mass="42410">MAARFRVLLASAVLGAATLTASPASAAVTVTVDALAVGNSAPVAARPMTATAKVHASGTLAVQALTIAVRDSAGQVVDFPGAIATTLTTATKTFTTDARAYPAGTYTYFVAYEVGNVWTELTPRKTFTVAANPITFDQDFSGAAGAGPNTGLAAPAWFNDPCWHQACTGSIAEYKLDHAKLDGQGHLVLTADQNVTPGAMCGWKPGTDHGEEPDLPCRYATARLTMLDWEGNDGLPAWTQAGGHLEARMKAPLGKGLWPAFWTVGGNNAQVDWPASGEIDVMETLGDHPTLVEQHAHGGLEDINFGDSTPLPEGEGIDDWHTYAVDWDAGANGYIKWSIDGVVTRTLTAAAAGAAWAQSFRHPHTLILNLAVGGGDGWVGDPDADTVFPAQLVVDHVRAYQKPLA</sequence>
<evidence type="ECO:0000313" key="4">
    <source>
        <dbReference type="EMBL" id="MFD1539731.1"/>
    </source>
</evidence>
<dbReference type="RefSeq" id="WP_219534231.1">
    <property type="nucleotide sequence ID" value="NZ_JAHKRM010000021.1"/>
</dbReference>
<dbReference type="Pfam" id="PF00722">
    <property type="entry name" value="Glyco_hydro_16"/>
    <property type="match status" value="1"/>
</dbReference>
<accession>A0ABW4GBW2</accession>
<reference evidence="5" key="1">
    <citation type="journal article" date="2019" name="Int. J. Syst. Evol. Microbiol.">
        <title>The Global Catalogue of Microorganisms (GCM) 10K type strain sequencing project: providing services to taxonomists for standard genome sequencing and annotation.</title>
        <authorList>
            <consortium name="The Broad Institute Genomics Platform"/>
            <consortium name="The Broad Institute Genome Sequencing Center for Infectious Disease"/>
            <person name="Wu L."/>
            <person name="Ma J."/>
        </authorList>
    </citation>
    <scope>NUCLEOTIDE SEQUENCE [LARGE SCALE GENOMIC DNA]</scope>
    <source>
        <strain evidence="5">CGMCC 1.15399</strain>
    </source>
</reference>
<keyword evidence="4" id="KW-0326">Glycosidase</keyword>
<gene>
    <name evidence="4" type="ORF">ACFSJ0_21945</name>
</gene>
<keyword evidence="2" id="KW-0732">Signal</keyword>
<dbReference type="PROSITE" id="PS51762">
    <property type="entry name" value="GH16_2"/>
    <property type="match status" value="1"/>
</dbReference>
<proteinExistence type="inferred from homology"/>
<comment type="caution">
    <text evidence="4">The sequence shown here is derived from an EMBL/GenBank/DDBJ whole genome shotgun (WGS) entry which is preliminary data.</text>
</comment>